<dbReference type="Gene3D" id="3.30.420.40">
    <property type="match status" value="2"/>
</dbReference>
<gene>
    <name evidence="5" type="ORF">Rhow_001519</name>
</gene>
<dbReference type="SUPFAM" id="SSF53067">
    <property type="entry name" value="Actin-like ATPase domain"/>
    <property type="match status" value="1"/>
</dbReference>
<dbReference type="PANTHER" id="PTHR42749">
    <property type="entry name" value="CELL SHAPE-DETERMINING PROTEIN MREB"/>
    <property type="match status" value="1"/>
</dbReference>
<evidence type="ECO:0000313" key="6">
    <source>
        <dbReference type="Proteomes" id="UP000287519"/>
    </source>
</evidence>
<dbReference type="PANTHER" id="PTHR42749:SF1">
    <property type="entry name" value="CELL SHAPE-DETERMINING PROTEIN MREB"/>
    <property type="match status" value="1"/>
</dbReference>
<keyword evidence="1" id="KW-0547">Nucleotide-binding</keyword>
<dbReference type="Proteomes" id="UP000287519">
    <property type="component" value="Unassembled WGS sequence"/>
</dbReference>
<dbReference type="InterPro" id="IPR043129">
    <property type="entry name" value="ATPase_NBD"/>
</dbReference>
<dbReference type="Gene3D" id="3.90.640.10">
    <property type="entry name" value="Actin, Chain A, domain 4"/>
    <property type="match status" value="1"/>
</dbReference>
<evidence type="ECO:0000256" key="4">
    <source>
        <dbReference type="SAM" id="MobiDB-lite"/>
    </source>
</evidence>
<dbReference type="GO" id="GO:0005524">
    <property type="term" value="F:ATP binding"/>
    <property type="evidence" value="ECO:0007669"/>
    <property type="project" value="UniProtKB-KW"/>
</dbReference>
<evidence type="ECO:0000256" key="1">
    <source>
        <dbReference type="ARBA" id="ARBA00022741"/>
    </source>
</evidence>
<evidence type="ECO:0008006" key="7">
    <source>
        <dbReference type="Google" id="ProtNLM"/>
    </source>
</evidence>
<dbReference type="InterPro" id="IPR013126">
    <property type="entry name" value="Hsp_70_fam"/>
</dbReference>
<protein>
    <recommendedName>
        <fullName evidence="7">Hsp70 protein</fullName>
    </recommendedName>
</protein>
<accession>A0A402BXM6</accession>
<dbReference type="EMBL" id="BHYM01000002">
    <property type="protein sequence ID" value="GCE36153.1"/>
    <property type="molecule type" value="Genomic_DNA"/>
</dbReference>
<keyword evidence="2" id="KW-0067">ATP-binding</keyword>
<dbReference type="Pfam" id="PF00012">
    <property type="entry name" value="HSP70"/>
    <property type="match status" value="1"/>
</dbReference>
<evidence type="ECO:0000256" key="2">
    <source>
        <dbReference type="ARBA" id="ARBA00022840"/>
    </source>
</evidence>
<proteinExistence type="predicted"/>
<reference evidence="5 6" key="1">
    <citation type="submission" date="2018-11" db="EMBL/GenBank/DDBJ databases">
        <title>Microbial catabolism of amino acid.</title>
        <authorList>
            <person name="Hibi M."/>
            <person name="Ogawa J."/>
        </authorList>
    </citation>
    <scope>NUCLEOTIDE SEQUENCE [LARGE SCALE GENOMIC DNA]</scope>
    <source>
        <strain evidence="5 6">C31-06</strain>
    </source>
</reference>
<name>A0A402BXM6_RHOWR</name>
<dbReference type="GO" id="GO:0140662">
    <property type="term" value="F:ATP-dependent protein folding chaperone"/>
    <property type="evidence" value="ECO:0007669"/>
    <property type="project" value="InterPro"/>
</dbReference>
<sequence length="599" mass="58622">MAAALGIGVGSVNTVAAVDTDGASVTDAADLTVLSRASVLHLSPDRAPLLGGDGGEPDAVTVSDFANRVGDPVGILTDDGSTYSGEDLVATAVSCIVHEAASGRHGLPATVVAHPTVWPPYTVGVLADALEEAGVADATLVSEAQAVMTWLERTRGTVGDALTVIYDLGGTSLDITLFRSDAHGTETGVLGKPVRSEDFGGAHFDHATMQYVLGNVAEEFGDIDPFAPDTVAALTRLRTRCTAAKEALSSDTEATIGIELPGISTDVRLVRSELEDLIREPLQDSVTLVRESIHAAGLESSDVTQVVLTGGSAAIPLVAELLSAELRVPVVAAERPGHTAALGAALLAADRDAGRAAAPTVARMPVVVPTAAPASAAPAAAPAVESDADTVVLAARPPAPRPVEPAPTGMSRKKKAGIISASVAAIALLAAGGLSLGTAFDVAPASSSGATTSQSSGTSAGAAATSGVPAEAAATGAVVPGTEAAGVAAATGVPGTAAGVATPVAAPGTVPPGTVAPAAAPPVAAAPGTAPAPAAAAVAPVVEVPADPATAPIPVPLPPSDGGEGVAKAFVEDMQKAGEYLPSAPVQVQVPNLPFGNGG</sequence>
<evidence type="ECO:0000313" key="5">
    <source>
        <dbReference type="EMBL" id="GCE36153.1"/>
    </source>
</evidence>
<keyword evidence="6" id="KW-1185">Reference proteome</keyword>
<keyword evidence="3" id="KW-0143">Chaperone</keyword>
<dbReference type="AlphaFoldDB" id="A0A402BXM6"/>
<dbReference type="CDD" id="cd10170">
    <property type="entry name" value="ASKHA_NBD_HSP70"/>
    <property type="match status" value="1"/>
</dbReference>
<dbReference type="RefSeq" id="WP_225857858.1">
    <property type="nucleotide sequence ID" value="NZ_BHYM01000002.1"/>
</dbReference>
<comment type="caution">
    <text evidence="5">The sequence shown here is derived from an EMBL/GenBank/DDBJ whole genome shotgun (WGS) entry which is preliminary data.</text>
</comment>
<feature type="region of interest" description="Disordered" evidence="4">
    <location>
        <begin position="443"/>
        <end position="463"/>
    </location>
</feature>
<organism evidence="5 6">
    <name type="scientific">Rhodococcus wratislaviensis</name>
    <name type="common">Tsukamurella wratislaviensis</name>
    <dbReference type="NCBI Taxonomy" id="44752"/>
    <lineage>
        <taxon>Bacteria</taxon>
        <taxon>Bacillati</taxon>
        <taxon>Actinomycetota</taxon>
        <taxon>Actinomycetes</taxon>
        <taxon>Mycobacteriales</taxon>
        <taxon>Nocardiaceae</taxon>
        <taxon>Rhodococcus</taxon>
    </lineage>
</organism>
<evidence type="ECO:0000256" key="3">
    <source>
        <dbReference type="ARBA" id="ARBA00023186"/>
    </source>
</evidence>